<feature type="domain" description="PPIase FKBP-type" evidence="14">
    <location>
        <begin position="162"/>
        <end position="222"/>
    </location>
</feature>
<dbReference type="InterPro" id="IPR008880">
    <property type="entry name" value="Trigger_fac_C"/>
</dbReference>
<evidence type="ECO:0000313" key="15">
    <source>
        <dbReference type="EMBL" id="SFM94250.1"/>
    </source>
</evidence>
<keyword evidence="5 11" id="KW-0132">Cell division</keyword>
<evidence type="ECO:0000256" key="6">
    <source>
        <dbReference type="ARBA" id="ARBA00023110"/>
    </source>
</evidence>
<dbReference type="GO" id="GO:0003755">
    <property type="term" value="F:peptidyl-prolyl cis-trans isomerase activity"/>
    <property type="evidence" value="ECO:0007669"/>
    <property type="project" value="UniProtKB-UniRule"/>
</dbReference>
<organism evidence="15 16">
    <name type="scientific">Formivibrio citricus</name>
    <dbReference type="NCBI Taxonomy" id="83765"/>
    <lineage>
        <taxon>Bacteria</taxon>
        <taxon>Pseudomonadati</taxon>
        <taxon>Pseudomonadota</taxon>
        <taxon>Betaproteobacteria</taxon>
        <taxon>Neisseriales</taxon>
        <taxon>Chitinibacteraceae</taxon>
        <taxon>Formivibrio</taxon>
    </lineage>
</organism>
<comment type="similarity">
    <text evidence="2 11 13">Belongs to the FKBP-type PPIase family. Tig subfamily.</text>
</comment>
<dbReference type="Gene3D" id="3.10.50.40">
    <property type="match status" value="1"/>
</dbReference>
<sequence>MQAQLEVLENLERRLVISVPREEISKQVDSRLKRVAKTAKIDGFRPGKAPLNIVAQNYGFRIQEEVLGETVERAFGEAVEEQKIAVAGYPRFEPKESENADADFQFTATFEVYPEVKIGDFAGVEVEKAIFTVGDAEVDKTIDILRSQRTRFERVERAAADEDRVIIDFKGTIDGVAFAGGSSENYAFMLGKGQMLPEFEEGIRGMKEGETRTVTVNFPADYHGKDVAGKTAQFEITVKNVAGALLPEVDAEFAKSLGIEGGDVAKMREEVKANLEREVRQRLKSRTKENVLNALLQVAPIELPKALVGLEIGRLVEGAQSDLKARGIDPKMMPFAPQIFEAQAKRRVHLGLALAELVEANDLKAQPEQVKAIIEEMAQNYENPVEVVAWYYADKKRLANVESMALEDGVVDFVLGKVKVVEKAIDFDELMGQQG</sequence>
<keyword evidence="8 11" id="KW-0413">Isomerase</keyword>
<dbReference type="GO" id="GO:0043335">
    <property type="term" value="P:protein unfolding"/>
    <property type="evidence" value="ECO:0007669"/>
    <property type="project" value="TreeGrafter"/>
</dbReference>
<evidence type="ECO:0000256" key="5">
    <source>
        <dbReference type="ARBA" id="ARBA00022618"/>
    </source>
</evidence>
<proteinExistence type="inferred from homology"/>
<protein>
    <recommendedName>
        <fullName evidence="4 11">Trigger factor</fullName>
        <shortName evidence="11">TF</shortName>
        <ecNumber evidence="3 11">5.2.1.8</ecNumber>
    </recommendedName>
    <alternativeName>
        <fullName evidence="10 11">PPIase</fullName>
    </alternativeName>
</protein>
<dbReference type="STRING" id="83765.SAMN05660284_00047"/>
<dbReference type="FunFam" id="3.10.50.40:FF:000001">
    <property type="entry name" value="Trigger factor"/>
    <property type="match status" value="1"/>
</dbReference>
<dbReference type="Pfam" id="PF05697">
    <property type="entry name" value="Trigger_N"/>
    <property type="match status" value="1"/>
</dbReference>
<dbReference type="Proteomes" id="UP000242869">
    <property type="component" value="Unassembled WGS sequence"/>
</dbReference>
<dbReference type="EMBL" id="FOVE01000001">
    <property type="protein sequence ID" value="SFM94250.1"/>
    <property type="molecule type" value="Genomic_DNA"/>
</dbReference>
<evidence type="ECO:0000313" key="16">
    <source>
        <dbReference type="Proteomes" id="UP000242869"/>
    </source>
</evidence>
<dbReference type="AlphaFoldDB" id="A0A1I4UZR7"/>
<name>A0A1I4UZR7_9NEIS</name>
<dbReference type="GO" id="GO:0043022">
    <property type="term" value="F:ribosome binding"/>
    <property type="evidence" value="ECO:0007669"/>
    <property type="project" value="TreeGrafter"/>
</dbReference>
<dbReference type="Gene3D" id="3.30.70.1050">
    <property type="entry name" value="Trigger factor ribosome-binding domain"/>
    <property type="match status" value="1"/>
</dbReference>
<dbReference type="EC" id="5.2.1.8" evidence="3 11"/>
<keyword evidence="7 11" id="KW-0143">Chaperone</keyword>
<dbReference type="PANTHER" id="PTHR30560">
    <property type="entry name" value="TRIGGER FACTOR CHAPERONE AND PEPTIDYL-PROLYL CIS/TRANS ISOMERASE"/>
    <property type="match status" value="1"/>
</dbReference>
<dbReference type="InterPro" id="IPR001179">
    <property type="entry name" value="PPIase_FKBP_dom"/>
</dbReference>
<evidence type="ECO:0000256" key="3">
    <source>
        <dbReference type="ARBA" id="ARBA00013194"/>
    </source>
</evidence>
<dbReference type="SUPFAM" id="SSF109998">
    <property type="entry name" value="Triger factor/SurA peptide-binding domain-like"/>
    <property type="match status" value="1"/>
</dbReference>
<keyword evidence="11" id="KW-0963">Cytoplasm</keyword>
<dbReference type="PANTHER" id="PTHR30560:SF3">
    <property type="entry name" value="TRIGGER FACTOR-LIKE PROTEIN TIG, CHLOROPLASTIC"/>
    <property type="match status" value="1"/>
</dbReference>
<comment type="function">
    <text evidence="11">Involved in protein export. Acts as a chaperone by maintaining the newly synthesized protein in an open conformation. Functions as a peptidyl-prolyl cis-trans isomerase.</text>
</comment>
<evidence type="ECO:0000259" key="14">
    <source>
        <dbReference type="PROSITE" id="PS50059"/>
    </source>
</evidence>
<evidence type="ECO:0000256" key="9">
    <source>
        <dbReference type="ARBA" id="ARBA00023306"/>
    </source>
</evidence>
<comment type="domain">
    <text evidence="11">Consists of 3 domains; the N-terminus binds the ribosome, the middle domain has PPIase activity, while the C-terminus has intrinsic chaperone activity on its own.</text>
</comment>
<evidence type="ECO:0000256" key="10">
    <source>
        <dbReference type="ARBA" id="ARBA00029986"/>
    </source>
</evidence>
<dbReference type="Pfam" id="PF00254">
    <property type="entry name" value="FKBP_C"/>
    <property type="match status" value="1"/>
</dbReference>
<evidence type="ECO:0000256" key="11">
    <source>
        <dbReference type="HAMAP-Rule" id="MF_00303"/>
    </source>
</evidence>
<keyword evidence="9 11" id="KW-0131">Cell cycle</keyword>
<evidence type="ECO:0000256" key="2">
    <source>
        <dbReference type="ARBA" id="ARBA00005464"/>
    </source>
</evidence>
<dbReference type="InterPro" id="IPR027304">
    <property type="entry name" value="Trigger_fact/SurA_dom_sf"/>
</dbReference>
<evidence type="ECO:0000256" key="7">
    <source>
        <dbReference type="ARBA" id="ARBA00023186"/>
    </source>
</evidence>
<dbReference type="GO" id="GO:0005737">
    <property type="term" value="C:cytoplasm"/>
    <property type="evidence" value="ECO:0007669"/>
    <property type="project" value="UniProtKB-SubCell"/>
</dbReference>
<evidence type="ECO:0000256" key="12">
    <source>
        <dbReference type="PROSITE-ProRule" id="PRU00277"/>
    </source>
</evidence>
<dbReference type="GO" id="GO:0051083">
    <property type="term" value="P:'de novo' cotranslational protein folding"/>
    <property type="evidence" value="ECO:0007669"/>
    <property type="project" value="TreeGrafter"/>
</dbReference>
<reference evidence="16" key="1">
    <citation type="submission" date="2016-10" db="EMBL/GenBank/DDBJ databases">
        <authorList>
            <person name="Varghese N."/>
            <person name="Submissions S."/>
        </authorList>
    </citation>
    <scope>NUCLEOTIDE SEQUENCE [LARGE SCALE GENOMIC DNA]</scope>
    <source>
        <strain evidence="16">DSM 6150</strain>
    </source>
</reference>
<comment type="catalytic activity">
    <reaction evidence="1 11 12">
        <text>[protein]-peptidylproline (omega=180) = [protein]-peptidylproline (omega=0)</text>
        <dbReference type="Rhea" id="RHEA:16237"/>
        <dbReference type="Rhea" id="RHEA-COMP:10747"/>
        <dbReference type="Rhea" id="RHEA-COMP:10748"/>
        <dbReference type="ChEBI" id="CHEBI:83833"/>
        <dbReference type="ChEBI" id="CHEBI:83834"/>
        <dbReference type="EC" id="5.2.1.8"/>
    </reaction>
</comment>
<dbReference type="InterPro" id="IPR046357">
    <property type="entry name" value="PPIase_dom_sf"/>
</dbReference>
<dbReference type="OrthoDB" id="9767721at2"/>
<dbReference type="RefSeq" id="WP_091189469.1">
    <property type="nucleotide sequence ID" value="NZ_FOVE01000001.1"/>
</dbReference>
<comment type="subcellular location">
    <subcellularLocation>
        <location evidence="11">Cytoplasm</location>
    </subcellularLocation>
    <text evidence="11">About half TF is bound to the ribosome near the polypeptide exit tunnel while the other half is free in the cytoplasm.</text>
</comment>
<keyword evidence="16" id="KW-1185">Reference proteome</keyword>
<dbReference type="HAMAP" id="MF_00303">
    <property type="entry name" value="Trigger_factor_Tig"/>
    <property type="match status" value="1"/>
</dbReference>
<evidence type="ECO:0000256" key="8">
    <source>
        <dbReference type="ARBA" id="ARBA00023235"/>
    </source>
</evidence>
<dbReference type="InterPro" id="IPR036611">
    <property type="entry name" value="Trigger_fac_ribosome-bd_sf"/>
</dbReference>
<gene>
    <name evidence="11" type="primary">tig</name>
    <name evidence="15" type="ORF">SAMN05660284_00047</name>
</gene>
<evidence type="ECO:0000256" key="1">
    <source>
        <dbReference type="ARBA" id="ARBA00000971"/>
    </source>
</evidence>
<dbReference type="PIRSF" id="PIRSF003095">
    <property type="entry name" value="Trigger_factor"/>
    <property type="match status" value="1"/>
</dbReference>
<dbReference type="GO" id="GO:0015031">
    <property type="term" value="P:protein transport"/>
    <property type="evidence" value="ECO:0007669"/>
    <property type="project" value="UniProtKB-UniRule"/>
</dbReference>
<dbReference type="NCBIfam" id="TIGR00115">
    <property type="entry name" value="tig"/>
    <property type="match status" value="1"/>
</dbReference>
<evidence type="ECO:0000256" key="4">
    <source>
        <dbReference type="ARBA" id="ARBA00016902"/>
    </source>
</evidence>
<dbReference type="PROSITE" id="PS50059">
    <property type="entry name" value="FKBP_PPIASE"/>
    <property type="match status" value="1"/>
</dbReference>
<evidence type="ECO:0000256" key="13">
    <source>
        <dbReference type="RuleBase" id="RU003914"/>
    </source>
</evidence>
<accession>A0A1I4UZR7</accession>
<dbReference type="Pfam" id="PF05698">
    <property type="entry name" value="Trigger_C"/>
    <property type="match status" value="1"/>
</dbReference>
<dbReference type="SUPFAM" id="SSF54534">
    <property type="entry name" value="FKBP-like"/>
    <property type="match status" value="1"/>
</dbReference>
<dbReference type="InterPro" id="IPR037041">
    <property type="entry name" value="Trigger_fac_C_sf"/>
</dbReference>
<dbReference type="GO" id="GO:0044183">
    <property type="term" value="F:protein folding chaperone"/>
    <property type="evidence" value="ECO:0007669"/>
    <property type="project" value="TreeGrafter"/>
</dbReference>
<keyword evidence="6 11" id="KW-0697">Rotamase</keyword>
<dbReference type="GO" id="GO:0051301">
    <property type="term" value="P:cell division"/>
    <property type="evidence" value="ECO:0007669"/>
    <property type="project" value="UniProtKB-KW"/>
</dbReference>
<dbReference type="SUPFAM" id="SSF102735">
    <property type="entry name" value="Trigger factor ribosome-binding domain"/>
    <property type="match status" value="1"/>
</dbReference>
<dbReference type="Gene3D" id="1.10.3120.10">
    <property type="entry name" value="Trigger factor, C-terminal domain"/>
    <property type="match status" value="1"/>
</dbReference>
<dbReference type="InterPro" id="IPR008881">
    <property type="entry name" value="Trigger_fac_ribosome-bd_bac"/>
</dbReference>
<dbReference type="InterPro" id="IPR005215">
    <property type="entry name" value="Trig_fac"/>
</dbReference>